<dbReference type="PANTHER" id="PTHR31859:SF9">
    <property type="entry name" value="TETRATRICOPEPTIDE REPEAT PROTEIN 39B"/>
    <property type="match status" value="1"/>
</dbReference>
<accession>A0A8J2L4G9</accession>
<evidence type="ECO:0000313" key="1">
    <source>
        <dbReference type="EMBL" id="CAG7828624.1"/>
    </source>
</evidence>
<dbReference type="EMBL" id="CAJVCH010548250">
    <property type="protein sequence ID" value="CAG7828624.1"/>
    <property type="molecule type" value="Genomic_DNA"/>
</dbReference>
<dbReference type="Proteomes" id="UP000708208">
    <property type="component" value="Unassembled WGS sequence"/>
</dbReference>
<evidence type="ECO:0008006" key="3">
    <source>
        <dbReference type="Google" id="ProtNLM"/>
    </source>
</evidence>
<organism evidence="1 2">
    <name type="scientific">Allacma fusca</name>
    <dbReference type="NCBI Taxonomy" id="39272"/>
    <lineage>
        <taxon>Eukaryota</taxon>
        <taxon>Metazoa</taxon>
        <taxon>Ecdysozoa</taxon>
        <taxon>Arthropoda</taxon>
        <taxon>Hexapoda</taxon>
        <taxon>Collembola</taxon>
        <taxon>Symphypleona</taxon>
        <taxon>Sminthuridae</taxon>
        <taxon>Allacma</taxon>
    </lineage>
</organism>
<name>A0A8J2L4G9_9HEXA</name>
<comment type="caution">
    <text evidence="1">The sequence shown here is derived from an EMBL/GenBank/DDBJ whole genome shotgun (WGS) entry which is preliminary data.</text>
</comment>
<proteinExistence type="predicted"/>
<evidence type="ECO:0000313" key="2">
    <source>
        <dbReference type="Proteomes" id="UP000708208"/>
    </source>
</evidence>
<dbReference type="AlphaFoldDB" id="A0A8J2L4G9"/>
<dbReference type="OrthoDB" id="43460at2759"/>
<sequence>MEIFKFITFGRESIKDIEHDKEKERAERMDLATGIDEAKLAVNLFMNNRFEEARVLMKPWARESFYHALGHGVFQFLEAVMTFEQQHIESACQALEQSVEVCNKFRKKSSMYESLGKIVRRPNYDLLREEEIHAELCYAECLLLRAVLTFVEDENLISFVKGGLKMRSCLNAYKECWHILKHRNWGDSKHKSHFESGVRMGVGAYNLMISMLPARIMKLLEFIGFSGNRETGLHQLDIGVNLRGSLRQVLCAMVLLGYHLFVSYVLGYGDGNLDLCEKILKQQLANYPDGVWFNFFQGRLEYVKGHVDECIEWYTKAWQSQSEWVQFHHLCYWELMWANCFKQNWYASRDFADLLLHESRWSRAIYGYQKASFMCMIYERLGSEDRQELLQLFKDIPTWKQRIAGKSIPMEKFAMKKCERFFAQGNRLILPAIELLYLWNGFKVLGKQMDLVQPLHLLVEKHMKMLEKDKDKDDTFYTDNLCLLLLLKGMCLQYMHSPMQAEDSFRKVISYEQDLVSDLYLPPYATYELGINLWAQGKRDQAVSTLENAKNNYKGYALESRLHFRIHSALADLKSFRKADSSSQGTLNSLNDNNLPF</sequence>
<reference evidence="1" key="1">
    <citation type="submission" date="2021-06" db="EMBL/GenBank/DDBJ databases">
        <authorList>
            <person name="Hodson N. C."/>
            <person name="Mongue J. A."/>
            <person name="Jaron S. K."/>
        </authorList>
    </citation>
    <scope>NUCLEOTIDE SEQUENCE</scope>
</reference>
<gene>
    <name evidence="1" type="ORF">AFUS01_LOCUS38538</name>
</gene>
<keyword evidence="2" id="KW-1185">Reference proteome</keyword>
<protein>
    <recommendedName>
        <fullName evidence="3">Tetratricopeptide repeat protein 39B</fullName>
    </recommendedName>
</protein>
<dbReference type="PANTHER" id="PTHR31859">
    <property type="entry name" value="TETRATRICOPEPTIDE REPEAT PROTEIN 39 FAMILY MEMBER"/>
    <property type="match status" value="1"/>
</dbReference>
<dbReference type="InterPro" id="IPR019412">
    <property type="entry name" value="IML2/TPR_39"/>
</dbReference>
<dbReference type="Pfam" id="PF10300">
    <property type="entry name" value="Iml2-TPR_39"/>
    <property type="match status" value="1"/>
</dbReference>